<proteinExistence type="predicted"/>
<sequence length="48" mass="4974">MNSNCTPECCLSSPAFPAGTQPGPNTSFSTSAVSSIGRVPETKTMSFF</sequence>
<feature type="compositionally biased region" description="Polar residues" evidence="1">
    <location>
        <begin position="22"/>
        <end position="34"/>
    </location>
</feature>
<evidence type="ECO:0000313" key="3">
    <source>
        <dbReference type="Proteomes" id="UP000234681"/>
    </source>
</evidence>
<reference evidence="2 3" key="1">
    <citation type="submission" date="2005-09" db="EMBL/GenBank/DDBJ databases">
        <authorList>
            <person name="Mural R.J."/>
            <person name="Li P.W."/>
            <person name="Adams M.D."/>
            <person name="Amanatides P.G."/>
            <person name="Baden-Tillson H."/>
            <person name="Barnstead M."/>
            <person name="Chin S.H."/>
            <person name="Dew I."/>
            <person name="Evans C.A."/>
            <person name="Ferriera S."/>
            <person name="Flanigan M."/>
            <person name="Fosler C."/>
            <person name="Glodek A."/>
            <person name="Gu Z."/>
            <person name="Holt R.A."/>
            <person name="Jennings D."/>
            <person name="Kraft C.L."/>
            <person name="Lu F."/>
            <person name="Nguyen T."/>
            <person name="Nusskern D.R."/>
            <person name="Pfannkoch C.M."/>
            <person name="Sitter C."/>
            <person name="Sutton G.G."/>
            <person name="Venter J.C."/>
            <person name="Wang Z."/>
            <person name="Woodage T."/>
            <person name="Zheng X.H."/>
            <person name="Zhong F."/>
        </authorList>
    </citation>
    <scope>NUCLEOTIDE SEQUENCE [LARGE SCALE GENOMIC DNA]</scope>
    <source>
        <strain>BN</strain>
        <strain evidence="3">Sprague-Dawley</strain>
    </source>
</reference>
<dbReference type="EMBL" id="CH474034">
    <property type="protein sequence ID" value="EDL97495.1"/>
    <property type="molecule type" value="Genomic_DNA"/>
</dbReference>
<dbReference type="AlphaFoldDB" id="A6KBN7"/>
<accession>A6KBN7</accession>
<dbReference type="Proteomes" id="UP000234681">
    <property type="component" value="Chromosome 6"/>
</dbReference>
<name>A6KBN7_RAT</name>
<evidence type="ECO:0000313" key="2">
    <source>
        <dbReference type="EMBL" id="EDL97495.1"/>
    </source>
</evidence>
<evidence type="ECO:0000256" key="1">
    <source>
        <dbReference type="SAM" id="MobiDB-lite"/>
    </source>
</evidence>
<gene>
    <name evidence="2" type="ORF">rCG_27758</name>
</gene>
<feature type="region of interest" description="Disordered" evidence="1">
    <location>
        <begin position="16"/>
        <end position="35"/>
    </location>
</feature>
<protein>
    <submittedName>
        <fullName evidence="2">RCG27758</fullName>
    </submittedName>
</protein>
<organism evidence="2 3">
    <name type="scientific">Rattus norvegicus</name>
    <name type="common">Rat</name>
    <dbReference type="NCBI Taxonomy" id="10116"/>
    <lineage>
        <taxon>Eukaryota</taxon>
        <taxon>Metazoa</taxon>
        <taxon>Chordata</taxon>
        <taxon>Craniata</taxon>
        <taxon>Vertebrata</taxon>
        <taxon>Euteleostomi</taxon>
        <taxon>Mammalia</taxon>
        <taxon>Eutheria</taxon>
        <taxon>Euarchontoglires</taxon>
        <taxon>Glires</taxon>
        <taxon>Rodentia</taxon>
        <taxon>Myomorpha</taxon>
        <taxon>Muroidea</taxon>
        <taxon>Muridae</taxon>
        <taxon>Murinae</taxon>
        <taxon>Rattus</taxon>
    </lineage>
</organism>